<organism evidence="2 3">
    <name type="scientific">Hominisplanchenecus faecis</name>
    <dbReference type="NCBI Taxonomy" id="2885351"/>
    <lineage>
        <taxon>Bacteria</taxon>
        <taxon>Bacillati</taxon>
        <taxon>Bacillota</taxon>
        <taxon>Clostridia</taxon>
        <taxon>Lachnospirales</taxon>
        <taxon>Lachnospiraceae</taxon>
        <taxon>Hominisplanchenecus</taxon>
    </lineage>
</organism>
<dbReference type="EMBL" id="JAJEQE010000003">
    <property type="protein sequence ID" value="MCC2147957.1"/>
    <property type="molecule type" value="Genomic_DNA"/>
</dbReference>
<feature type="transmembrane region" description="Helical" evidence="1">
    <location>
        <begin position="12"/>
        <end position="33"/>
    </location>
</feature>
<dbReference type="RefSeq" id="WP_248834605.1">
    <property type="nucleotide sequence ID" value="NZ_JAJEQE010000003.1"/>
</dbReference>
<sequence length="89" mass="9805">MSRKEEKWIKRLEILGASAAAIVIVSAVGTFLLDSIAMQLMALAVGCGSIVNVVFMVLCYYKKKTIPSIIFMIFALLLIATFIMQIMAM</sequence>
<feature type="transmembrane region" description="Helical" evidence="1">
    <location>
        <begin position="68"/>
        <end position="88"/>
    </location>
</feature>
<reference evidence="2 3" key="1">
    <citation type="submission" date="2021-10" db="EMBL/GenBank/DDBJ databases">
        <title>Anaerobic single-cell dispensing facilitates the cultivation of human gut bacteria.</title>
        <authorList>
            <person name="Afrizal A."/>
        </authorList>
    </citation>
    <scope>NUCLEOTIDE SEQUENCE [LARGE SCALE GENOMIC DNA]</scope>
    <source>
        <strain evidence="2 3">CLA-AA-H246</strain>
    </source>
</reference>
<name>A0ABS8EU27_9FIRM</name>
<gene>
    <name evidence="2" type="ORF">LKD42_01605</name>
</gene>
<evidence type="ECO:0000256" key="1">
    <source>
        <dbReference type="SAM" id="Phobius"/>
    </source>
</evidence>
<proteinExistence type="predicted"/>
<protein>
    <submittedName>
        <fullName evidence="2">Uncharacterized protein</fullName>
    </submittedName>
</protein>
<evidence type="ECO:0000313" key="3">
    <source>
        <dbReference type="Proteomes" id="UP001299235"/>
    </source>
</evidence>
<dbReference type="Proteomes" id="UP001299235">
    <property type="component" value="Unassembled WGS sequence"/>
</dbReference>
<comment type="caution">
    <text evidence="2">The sequence shown here is derived from an EMBL/GenBank/DDBJ whole genome shotgun (WGS) entry which is preliminary data.</text>
</comment>
<keyword evidence="3" id="KW-1185">Reference proteome</keyword>
<evidence type="ECO:0000313" key="2">
    <source>
        <dbReference type="EMBL" id="MCC2147957.1"/>
    </source>
</evidence>
<keyword evidence="1" id="KW-1133">Transmembrane helix</keyword>
<keyword evidence="1" id="KW-0812">Transmembrane</keyword>
<feature type="transmembrane region" description="Helical" evidence="1">
    <location>
        <begin position="39"/>
        <end position="61"/>
    </location>
</feature>
<accession>A0ABS8EU27</accession>
<keyword evidence="1" id="KW-0472">Membrane</keyword>